<evidence type="ECO:0000313" key="2">
    <source>
        <dbReference type="Proteomes" id="UP000761534"/>
    </source>
</evidence>
<proteinExistence type="predicted"/>
<name>A0A642V7K6_9ASCO</name>
<accession>A0A642V7K6</accession>
<dbReference type="AlphaFoldDB" id="A0A642V7K6"/>
<evidence type="ECO:0000313" key="1">
    <source>
        <dbReference type="EMBL" id="KAA8916072.1"/>
    </source>
</evidence>
<comment type="caution">
    <text evidence="1">The sequence shown here is derived from an EMBL/GenBank/DDBJ whole genome shotgun (WGS) entry which is preliminary data.</text>
</comment>
<sequence>MTLLEEDFHALRIPSQGFTDIPEGAFNTLLEYCEFTTVAKLRLVNRATKAAVERSGRIRTKLVCDEAKDRVVWTFDERRKKSASSQFIWNDSKEANYWLSLLTKVEWSEVTLHEGQCTATRIVRQMSALRHVAMVEEALEIIEKVRPFHLKVFNVEWPIGVGWPGLGAFVKRVNASTLPYTVKFAFWGDIPAYKNPRIILGNKFKDVVFRGWTDIPKLLRCIQFARNVEVDRVVFYDIHGIKLSELAKMVAPCAFVKKLELADGCSDLDGPQPNEFLSPKVSHFSVSNTCFHNARSGRYGSCPVEELTVLDTPDFTEFYTFPNIQRLTLMSDECHDPFDCHNLIKRVRSFKLMAHPSGLPKKDVFSRSRIVRLEIILHVTKISRDGHPRVLAPVRSIKTLSEFTLILSTWKTPSPRTLKPGNEYRTLLNDFARNLANSENMLQSFNVGIFHRQNDDAEISFKACQQTLTLNSQQLKTL</sequence>
<reference evidence="1" key="1">
    <citation type="journal article" date="2019" name="G3 (Bethesda)">
        <title>Genome Assemblies of Two Rare Opportunistic Yeast Pathogens: Diutina rugosa (syn. Candida rugosa) and Trichomonascus ciferrii (syn. Candida ciferrii).</title>
        <authorList>
            <person name="Mixao V."/>
            <person name="Saus E."/>
            <person name="Hansen A.P."/>
            <person name="Lass-Florl C."/>
            <person name="Gabaldon T."/>
        </authorList>
    </citation>
    <scope>NUCLEOTIDE SEQUENCE</scope>
    <source>
        <strain evidence="1">CBS 4856</strain>
    </source>
</reference>
<dbReference type="VEuPathDB" id="FungiDB:TRICI_001776"/>
<dbReference type="EMBL" id="SWFS01000124">
    <property type="protein sequence ID" value="KAA8916072.1"/>
    <property type="molecule type" value="Genomic_DNA"/>
</dbReference>
<gene>
    <name evidence="1" type="ORF">TRICI_001776</name>
</gene>
<protein>
    <recommendedName>
        <fullName evidence="3">F-box domain-containing protein</fullName>
    </recommendedName>
</protein>
<evidence type="ECO:0008006" key="3">
    <source>
        <dbReference type="Google" id="ProtNLM"/>
    </source>
</evidence>
<organism evidence="1 2">
    <name type="scientific">Trichomonascus ciferrii</name>
    <dbReference type="NCBI Taxonomy" id="44093"/>
    <lineage>
        <taxon>Eukaryota</taxon>
        <taxon>Fungi</taxon>
        <taxon>Dikarya</taxon>
        <taxon>Ascomycota</taxon>
        <taxon>Saccharomycotina</taxon>
        <taxon>Dipodascomycetes</taxon>
        <taxon>Dipodascales</taxon>
        <taxon>Trichomonascaceae</taxon>
        <taxon>Trichomonascus</taxon>
        <taxon>Trichomonascus ciferrii complex</taxon>
    </lineage>
</organism>
<dbReference type="Proteomes" id="UP000761534">
    <property type="component" value="Unassembled WGS sequence"/>
</dbReference>
<keyword evidence="2" id="KW-1185">Reference proteome</keyword>